<reference evidence="1 2" key="1">
    <citation type="submission" date="2024-01" db="EMBL/GenBank/DDBJ databases">
        <title>The diversity of rhizobia nodulating Mimosa spp. in eleven states of Brazil covering several biomes is determined by host plant, location, and edaphic factors.</title>
        <authorList>
            <person name="Rouws L."/>
            <person name="Barauna A."/>
            <person name="Beukes C."/>
            <person name="De Faria S.M."/>
            <person name="Gross E."/>
            <person name="Dos Reis Junior F.B."/>
            <person name="Simon M."/>
            <person name="Maluk M."/>
            <person name="Odee D.W."/>
            <person name="Kenicer G."/>
            <person name="Young J.P.W."/>
            <person name="Reis V.M."/>
            <person name="Zilli J."/>
            <person name="James E.K."/>
        </authorList>
    </citation>
    <scope>NUCLEOTIDE SEQUENCE [LARGE SCALE GENOMIC DNA]</scope>
    <source>
        <strain evidence="1 2">JPY77</strain>
    </source>
</reference>
<gene>
    <name evidence="1" type="ORF">V4C55_23810</name>
</gene>
<sequence length="55" mass="5783">QLSQTQTQAGVLVSYVSLYKAMGGGWIITAEGMTTTQAHAGDTQQTPDAAKQDVK</sequence>
<comment type="caution">
    <text evidence="1">The sequence shown here is derived from an EMBL/GenBank/DDBJ whole genome shotgun (WGS) entry which is preliminary data.</text>
</comment>
<feature type="non-terminal residue" evidence="1">
    <location>
        <position position="1"/>
    </location>
</feature>
<protein>
    <submittedName>
        <fullName evidence="1">RND transporter</fullName>
    </submittedName>
</protein>
<accession>A0ABU9QH28</accession>
<name>A0ABU9QH28_9BURK</name>
<dbReference type="EMBL" id="JAZHGC010000020">
    <property type="protein sequence ID" value="MEM5288759.1"/>
    <property type="molecule type" value="Genomic_DNA"/>
</dbReference>
<evidence type="ECO:0000313" key="1">
    <source>
        <dbReference type="EMBL" id="MEM5288759.1"/>
    </source>
</evidence>
<proteinExistence type="predicted"/>
<organism evidence="1 2">
    <name type="scientific">Paraburkholderia sabiae</name>
    <dbReference type="NCBI Taxonomy" id="273251"/>
    <lineage>
        <taxon>Bacteria</taxon>
        <taxon>Pseudomonadati</taxon>
        <taxon>Pseudomonadota</taxon>
        <taxon>Betaproteobacteria</taxon>
        <taxon>Burkholderiales</taxon>
        <taxon>Burkholderiaceae</taxon>
        <taxon>Paraburkholderia</taxon>
    </lineage>
</organism>
<evidence type="ECO:0000313" key="2">
    <source>
        <dbReference type="Proteomes" id="UP001494588"/>
    </source>
</evidence>
<keyword evidence="2" id="KW-1185">Reference proteome</keyword>
<dbReference type="Proteomes" id="UP001494588">
    <property type="component" value="Unassembled WGS sequence"/>
</dbReference>